<protein>
    <submittedName>
        <fullName evidence="2">Uncharacterized protein</fullName>
    </submittedName>
</protein>
<accession>A0A6M1PR02</accession>
<dbReference type="EMBL" id="JAAKGU010000010">
    <property type="protein sequence ID" value="NGM84555.1"/>
    <property type="molecule type" value="Genomic_DNA"/>
</dbReference>
<feature type="transmembrane region" description="Helical" evidence="1">
    <location>
        <begin position="34"/>
        <end position="54"/>
    </location>
</feature>
<dbReference type="Proteomes" id="UP000480151">
    <property type="component" value="Unassembled WGS sequence"/>
</dbReference>
<proteinExistence type="predicted"/>
<keyword evidence="1" id="KW-0812">Transmembrane</keyword>
<sequence length="62" mass="6702">MRTTRTLRMSLGFLAGTALGHSLGALFGWQDPVSLKFALLGGFFGIFCGAAVPARRYKDNHT</sequence>
<gene>
    <name evidence="2" type="ORF">G5B47_19275</name>
</gene>
<evidence type="ECO:0000313" key="2">
    <source>
        <dbReference type="EMBL" id="NGM84555.1"/>
    </source>
</evidence>
<organism evidence="2 3">
    <name type="scientific">Paenibacillus apii</name>
    <dbReference type="NCBI Taxonomy" id="1850370"/>
    <lineage>
        <taxon>Bacteria</taxon>
        <taxon>Bacillati</taxon>
        <taxon>Bacillota</taxon>
        <taxon>Bacilli</taxon>
        <taxon>Bacillales</taxon>
        <taxon>Paenibacillaceae</taxon>
        <taxon>Paenibacillus</taxon>
    </lineage>
</organism>
<evidence type="ECO:0000256" key="1">
    <source>
        <dbReference type="SAM" id="Phobius"/>
    </source>
</evidence>
<dbReference type="RefSeq" id="WP_165101561.1">
    <property type="nucleotide sequence ID" value="NZ_JAAKGU010000010.1"/>
</dbReference>
<reference evidence="2 3" key="1">
    <citation type="submission" date="2020-02" db="EMBL/GenBank/DDBJ databases">
        <authorList>
            <person name="Gao J."/>
            <person name="Sun J."/>
        </authorList>
    </citation>
    <scope>NUCLEOTIDE SEQUENCE [LARGE SCALE GENOMIC DNA]</scope>
    <source>
        <strain evidence="2 3">7124</strain>
    </source>
</reference>
<comment type="caution">
    <text evidence="2">The sequence shown here is derived from an EMBL/GenBank/DDBJ whole genome shotgun (WGS) entry which is preliminary data.</text>
</comment>
<evidence type="ECO:0000313" key="3">
    <source>
        <dbReference type="Proteomes" id="UP000480151"/>
    </source>
</evidence>
<keyword evidence="1" id="KW-0472">Membrane</keyword>
<dbReference type="AlphaFoldDB" id="A0A6M1PR02"/>
<keyword evidence="1" id="KW-1133">Transmembrane helix</keyword>
<keyword evidence="3" id="KW-1185">Reference proteome</keyword>
<name>A0A6M1PR02_9BACL</name>